<gene>
    <name evidence="3" type="ORF">ACFSW8_17190</name>
</gene>
<evidence type="ECO:0000313" key="4">
    <source>
        <dbReference type="Proteomes" id="UP001597389"/>
    </source>
</evidence>
<dbReference type="SUPFAM" id="SSF55486">
    <property type="entry name" value="Metalloproteases ('zincins'), catalytic domain"/>
    <property type="match status" value="1"/>
</dbReference>
<reference evidence="4" key="1">
    <citation type="journal article" date="2019" name="Int. J. Syst. Evol. Microbiol.">
        <title>The Global Catalogue of Microorganisms (GCM) 10K type strain sequencing project: providing services to taxonomists for standard genome sequencing and annotation.</title>
        <authorList>
            <consortium name="The Broad Institute Genomics Platform"/>
            <consortium name="The Broad Institute Genome Sequencing Center for Infectious Disease"/>
            <person name="Wu L."/>
            <person name="Ma J."/>
        </authorList>
    </citation>
    <scope>NUCLEOTIDE SEQUENCE [LARGE SCALE GENOMIC DNA]</scope>
    <source>
        <strain evidence="4">CCUG 57942</strain>
    </source>
</reference>
<dbReference type="CDD" id="cd00161">
    <property type="entry name" value="beta-trefoil_Ricin-like"/>
    <property type="match status" value="1"/>
</dbReference>
<dbReference type="Proteomes" id="UP001597389">
    <property type="component" value="Unassembled WGS sequence"/>
</dbReference>
<dbReference type="SUPFAM" id="SSF50370">
    <property type="entry name" value="Ricin B-like lectins"/>
    <property type="match status" value="1"/>
</dbReference>
<dbReference type="Pfam" id="PF14200">
    <property type="entry name" value="RicinB_lectin_2"/>
    <property type="match status" value="1"/>
</dbReference>
<feature type="chain" id="PRO_5046165654" evidence="1">
    <location>
        <begin position="23"/>
        <end position="374"/>
    </location>
</feature>
<evidence type="ECO:0000313" key="3">
    <source>
        <dbReference type="EMBL" id="MFD2160642.1"/>
    </source>
</evidence>
<feature type="domain" description="Ricin B lectin" evidence="2">
    <location>
        <begin position="240"/>
        <end position="317"/>
    </location>
</feature>
<evidence type="ECO:0000256" key="1">
    <source>
        <dbReference type="SAM" id="SignalP"/>
    </source>
</evidence>
<dbReference type="InterPro" id="IPR035992">
    <property type="entry name" value="Ricin_B-like_lectins"/>
</dbReference>
<sequence length="374" mass="41442">MKKQNLIKMAMAVLAGAGVAHGSDPGYAKVANPQVIATAKVVYTDRQLATEGGYDQMMAGVHTSFALFNEACKNTGISLELVPVFPKQVKPYSDNPFSYPDLDEDILGNKQGVYQEFVDQGADLIVYFDSVDHGSGVAWGPHNPVTFCSGVGNDVLRHEAAHCFGADHDKGFLSRDGLAATVMRSFTGPHRLPYYSSRSINFYGELMANAQGFTNKQEIETYMGSVASRGRLQLNRDYYTEYFLVNKVTGKAVDAYGSTAGSVVGTYGLHYGNNQQWRFNHFGGNACTIELADNKNASRFLTLRENRNYAGVTLETWGAGKQRYVLEEQSNGYFKIFRDDSRSCLWGWNDGGQLIQFGELNYDNMLFRVISNLK</sequence>
<dbReference type="Gene3D" id="2.80.10.50">
    <property type="match status" value="1"/>
</dbReference>
<organism evidence="3 4">
    <name type="scientific">Rubritalea tangerina</name>
    <dbReference type="NCBI Taxonomy" id="430798"/>
    <lineage>
        <taxon>Bacteria</taxon>
        <taxon>Pseudomonadati</taxon>
        <taxon>Verrucomicrobiota</taxon>
        <taxon>Verrucomicrobiia</taxon>
        <taxon>Verrucomicrobiales</taxon>
        <taxon>Rubritaleaceae</taxon>
        <taxon>Rubritalea</taxon>
    </lineage>
</organism>
<name>A0ABW4ZGI2_9BACT</name>
<proteinExistence type="predicted"/>
<dbReference type="EMBL" id="JBHUJB010000089">
    <property type="protein sequence ID" value="MFD2160642.1"/>
    <property type="molecule type" value="Genomic_DNA"/>
</dbReference>
<feature type="signal peptide" evidence="1">
    <location>
        <begin position="1"/>
        <end position="22"/>
    </location>
</feature>
<comment type="caution">
    <text evidence="3">The sequence shown here is derived from an EMBL/GenBank/DDBJ whole genome shotgun (WGS) entry which is preliminary data.</text>
</comment>
<accession>A0ABW4ZGI2</accession>
<dbReference type="InterPro" id="IPR000772">
    <property type="entry name" value="Ricin_B_lectin"/>
</dbReference>
<keyword evidence="4" id="KW-1185">Reference proteome</keyword>
<protein>
    <submittedName>
        <fullName evidence="3">RICIN domain-containing protein</fullName>
    </submittedName>
</protein>
<keyword evidence="1" id="KW-0732">Signal</keyword>
<evidence type="ECO:0000259" key="2">
    <source>
        <dbReference type="Pfam" id="PF14200"/>
    </source>
</evidence>
<dbReference type="RefSeq" id="WP_377089785.1">
    <property type="nucleotide sequence ID" value="NZ_JBHSJL010000014.1"/>
</dbReference>